<dbReference type="InterPro" id="IPR013320">
    <property type="entry name" value="ConA-like_dom_sf"/>
</dbReference>
<dbReference type="GO" id="GO:0005975">
    <property type="term" value="P:carbohydrate metabolic process"/>
    <property type="evidence" value="ECO:0007669"/>
    <property type="project" value="InterPro"/>
</dbReference>
<evidence type="ECO:0000256" key="1">
    <source>
        <dbReference type="SAM" id="MobiDB-lite"/>
    </source>
</evidence>
<keyword evidence="2" id="KW-0732">Signal</keyword>
<dbReference type="OrthoDB" id="192832at2759"/>
<dbReference type="InterPro" id="IPR000757">
    <property type="entry name" value="Beta-glucanase-like"/>
</dbReference>
<dbReference type="Pfam" id="PF26113">
    <property type="entry name" value="GH16_XgeA"/>
    <property type="match status" value="1"/>
</dbReference>
<feature type="signal peptide" evidence="2">
    <location>
        <begin position="1"/>
        <end position="25"/>
    </location>
</feature>
<proteinExistence type="predicted"/>
<dbReference type="PROSITE" id="PS51762">
    <property type="entry name" value="GH16_2"/>
    <property type="match status" value="1"/>
</dbReference>
<dbReference type="SUPFAM" id="SSF49899">
    <property type="entry name" value="Concanavalin A-like lectins/glucanases"/>
    <property type="match status" value="1"/>
</dbReference>
<dbReference type="GO" id="GO:0004553">
    <property type="term" value="F:hydrolase activity, hydrolyzing O-glycosyl compounds"/>
    <property type="evidence" value="ECO:0007669"/>
    <property type="project" value="InterPro"/>
</dbReference>
<evidence type="ECO:0000313" key="5">
    <source>
        <dbReference type="Proteomes" id="UP000319160"/>
    </source>
</evidence>
<reference evidence="5" key="1">
    <citation type="submission" date="2019-06" db="EMBL/GenBank/DDBJ databases">
        <title>Draft genome sequence of the griseofulvin-producing fungus Xylaria cubensis strain G536.</title>
        <authorList>
            <person name="Mead M.E."/>
            <person name="Raja H.A."/>
            <person name="Steenwyk J.L."/>
            <person name="Knowles S.L."/>
            <person name="Oberlies N.H."/>
            <person name="Rokas A."/>
        </authorList>
    </citation>
    <scope>NUCLEOTIDE SEQUENCE [LARGE SCALE GENOMIC DNA]</scope>
    <source>
        <strain evidence="5">G536</strain>
    </source>
</reference>
<dbReference type="STRING" id="2512241.A0A553HVM7"/>
<comment type="caution">
    <text evidence="4">The sequence shown here is derived from an EMBL/GenBank/DDBJ whole genome shotgun (WGS) entry which is preliminary data.</text>
</comment>
<keyword evidence="5" id="KW-1185">Reference proteome</keyword>
<feature type="domain" description="GH16" evidence="3">
    <location>
        <begin position="12"/>
        <end position="275"/>
    </location>
</feature>
<feature type="region of interest" description="Disordered" evidence="1">
    <location>
        <begin position="303"/>
        <end position="333"/>
    </location>
</feature>
<protein>
    <recommendedName>
        <fullName evidence="3">GH16 domain-containing protein</fullName>
    </recommendedName>
</protein>
<evidence type="ECO:0000259" key="3">
    <source>
        <dbReference type="PROSITE" id="PS51762"/>
    </source>
</evidence>
<dbReference type="Proteomes" id="UP000319160">
    <property type="component" value="Unassembled WGS sequence"/>
</dbReference>
<organism evidence="4 5">
    <name type="scientific">Xylaria flabelliformis</name>
    <dbReference type="NCBI Taxonomy" id="2512241"/>
    <lineage>
        <taxon>Eukaryota</taxon>
        <taxon>Fungi</taxon>
        <taxon>Dikarya</taxon>
        <taxon>Ascomycota</taxon>
        <taxon>Pezizomycotina</taxon>
        <taxon>Sordariomycetes</taxon>
        <taxon>Xylariomycetidae</taxon>
        <taxon>Xylariales</taxon>
        <taxon>Xylariaceae</taxon>
        <taxon>Xylaria</taxon>
    </lineage>
</organism>
<dbReference type="EMBL" id="VFLP01000040">
    <property type="protein sequence ID" value="TRX92006.1"/>
    <property type="molecule type" value="Genomic_DNA"/>
</dbReference>
<gene>
    <name evidence="4" type="ORF">FHL15_007103</name>
</gene>
<dbReference type="PANTHER" id="PTHR10963:SF60">
    <property type="entry name" value="GRAM-NEGATIVE BACTERIA-BINDING PROTEIN 1-RELATED"/>
    <property type="match status" value="1"/>
</dbReference>
<accession>A0A553HVM7</accession>
<dbReference type="InterPro" id="IPR050546">
    <property type="entry name" value="Glycosyl_Hydrlase_16"/>
</dbReference>
<feature type="compositionally biased region" description="Low complexity" evidence="1">
    <location>
        <begin position="303"/>
        <end position="319"/>
    </location>
</feature>
<sequence>MRFQTAVLPLLSSLAAAITPPNVNGMTLTWFDAFEGPAGSSPNTDTWNIMDAIDTNNEVEVYTHSSNNLQISGGGTVQFVPRKSSTGQWTSGRIESKASWTPQPGKVMMVSANILVGGNPISSKQGMWPAFWLLGDAIRHGTEWPQCGEIDIFEQVNGLATGHGTLHCGSSQGGPCQETTGRSGTVPMPLLGFHVWSVKIDLTNSDWRAQTISFQMDGATFYTVSGADLNDAPVWSTLAHSPLYMILNVAVGGDWPGAPNAATLDGSDLHTLWLESNMENIARESVIFLGIAPMPHGPVAVDAAPGAAVGSGADPSSSPEPSPELRASLRNQT</sequence>
<name>A0A553HVM7_9PEZI</name>
<dbReference type="PANTHER" id="PTHR10963">
    <property type="entry name" value="GLYCOSYL HYDROLASE-RELATED"/>
    <property type="match status" value="1"/>
</dbReference>
<feature type="chain" id="PRO_5021963386" description="GH16 domain-containing protein" evidence="2">
    <location>
        <begin position="26"/>
        <end position="333"/>
    </location>
</feature>
<evidence type="ECO:0000256" key="2">
    <source>
        <dbReference type="SAM" id="SignalP"/>
    </source>
</evidence>
<dbReference type="CDD" id="cd02182">
    <property type="entry name" value="GH16_Strep_laminarinase_like"/>
    <property type="match status" value="1"/>
</dbReference>
<dbReference type="Gene3D" id="2.60.120.200">
    <property type="match status" value="1"/>
</dbReference>
<dbReference type="AlphaFoldDB" id="A0A553HVM7"/>
<evidence type="ECO:0000313" key="4">
    <source>
        <dbReference type="EMBL" id="TRX92006.1"/>
    </source>
</evidence>